<gene>
    <name evidence="1" type="ORF">BJI67_16395</name>
</gene>
<dbReference type="AlphaFoldDB" id="A0A1D8KCX3"/>
<evidence type="ECO:0000313" key="2">
    <source>
        <dbReference type="Proteomes" id="UP000095342"/>
    </source>
</evidence>
<evidence type="ECO:0000313" key="1">
    <source>
        <dbReference type="EMBL" id="AOV18818.1"/>
    </source>
</evidence>
<sequence length="177" mass="19518">MPANADHTHALKKQNLTIKYQAALNLYLVSQGEAVRADGTEKVDGTESVFAAAPTSAAALQLAAEYDEGLRQPDNYEVSPGCVVGALRRSEDEYSHVARSPRRQVNLGFYSLDDALEQVAAWDHEDGEKSPRDLNANNEVVAWEDWVELVKASDEDGYWPSAPIEALDNYRPDISQV</sequence>
<keyword evidence="2" id="KW-1185">Reference proteome</keyword>
<protein>
    <submittedName>
        <fullName evidence="1">Uncharacterized protein</fullName>
    </submittedName>
</protein>
<proteinExistence type="predicted"/>
<keyword evidence="1" id="KW-0614">Plasmid</keyword>
<reference evidence="1 2" key="1">
    <citation type="submission" date="2016-09" db="EMBL/GenBank/DDBJ databases">
        <title>Acidihalobacter prosperus V6 (DSM14174).</title>
        <authorList>
            <person name="Khaleque H.N."/>
            <person name="Ramsay J.P."/>
            <person name="Murphy R.J.T."/>
            <person name="Kaksonen A.H."/>
            <person name="Boxall N.J."/>
            <person name="Watkin E.L.J."/>
        </authorList>
    </citation>
    <scope>NUCLEOTIDE SEQUENCE [LARGE SCALE GENOMIC DNA]</scope>
    <source>
        <strain evidence="1 2">V6</strain>
        <plasmid evidence="2">papv6</plasmid>
    </source>
</reference>
<dbReference type="Proteomes" id="UP000095342">
    <property type="component" value="Plasmid pAPV6"/>
</dbReference>
<name>A0A1D8KCX3_9GAMM</name>
<organism evidence="1 2">
    <name type="scientific">Acidihalobacter aeolianus</name>
    <dbReference type="NCBI Taxonomy" id="2792603"/>
    <lineage>
        <taxon>Bacteria</taxon>
        <taxon>Pseudomonadati</taxon>
        <taxon>Pseudomonadota</taxon>
        <taxon>Gammaproteobacteria</taxon>
        <taxon>Chromatiales</taxon>
        <taxon>Ectothiorhodospiraceae</taxon>
        <taxon>Acidihalobacter</taxon>
    </lineage>
</organism>
<dbReference type="KEGG" id="aaeo:BJI67_16395"/>
<accession>A0A1D8KCX3</accession>
<geneLocation type="plasmid" evidence="2">
    <name>papv6</name>
</geneLocation>
<dbReference type="EMBL" id="CP017449">
    <property type="protein sequence ID" value="AOV18818.1"/>
    <property type="molecule type" value="Genomic_DNA"/>
</dbReference>